<dbReference type="PANTHER" id="PTHR17630:SF44">
    <property type="entry name" value="PROTEIN AIM2"/>
    <property type="match status" value="1"/>
</dbReference>
<proteinExistence type="predicted"/>
<organism evidence="2 3">
    <name type="scientific">Hohenbuehelia grisea</name>
    <dbReference type="NCBI Taxonomy" id="104357"/>
    <lineage>
        <taxon>Eukaryota</taxon>
        <taxon>Fungi</taxon>
        <taxon>Dikarya</taxon>
        <taxon>Basidiomycota</taxon>
        <taxon>Agaricomycotina</taxon>
        <taxon>Agaricomycetes</taxon>
        <taxon>Agaricomycetidae</taxon>
        <taxon>Agaricales</taxon>
        <taxon>Pleurotineae</taxon>
        <taxon>Pleurotaceae</taxon>
        <taxon>Hohenbuehelia</taxon>
    </lineage>
</organism>
<protein>
    <recommendedName>
        <fullName evidence="1">Dienelactone hydrolase domain-containing protein</fullName>
    </recommendedName>
</protein>
<dbReference type="InterPro" id="IPR002925">
    <property type="entry name" value="Dienelactn_hydro"/>
</dbReference>
<comment type="caution">
    <text evidence="2">The sequence shown here is derived from an EMBL/GenBank/DDBJ whole genome shotgun (WGS) entry which is preliminary data.</text>
</comment>
<feature type="domain" description="Dienelactone hydrolase" evidence="1">
    <location>
        <begin position="38"/>
        <end position="288"/>
    </location>
</feature>
<dbReference type="InterPro" id="IPR029058">
    <property type="entry name" value="AB_hydrolase_fold"/>
</dbReference>
<name>A0ABR3JZ09_9AGAR</name>
<dbReference type="EMBL" id="JASNQZ010000001">
    <property type="protein sequence ID" value="KAL0960847.1"/>
    <property type="molecule type" value="Genomic_DNA"/>
</dbReference>
<evidence type="ECO:0000259" key="1">
    <source>
        <dbReference type="Pfam" id="PF01738"/>
    </source>
</evidence>
<accession>A0ABR3JZ09</accession>
<dbReference type="SUPFAM" id="SSF53474">
    <property type="entry name" value="alpha/beta-Hydrolases"/>
    <property type="match status" value="1"/>
</dbReference>
<dbReference type="Gene3D" id="3.40.50.1820">
    <property type="entry name" value="alpha/beta hydrolase"/>
    <property type="match status" value="1"/>
</dbReference>
<gene>
    <name evidence="2" type="ORF">HGRIS_005863</name>
</gene>
<dbReference type="Pfam" id="PF01738">
    <property type="entry name" value="DLH"/>
    <property type="match status" value="1"/>
</dbReference>
<reference evidence="3" key="1">
    <citation type="submission" date="2024-06" db="EMBL/GenBank/DDBJ databases">
        <title>Multi-omics analyses provide insights into the biosynthesis of the anticancer antibiotic pleurotin in Hohenbuehelia grisea.</title>
        <authorList>
            <person name="Weaver J.A."/>
            <person name="Alberti F."/>
        </authorList>
    </citation>
    <scope>NUCLEOTIDE SEQUENCE [LARGE SCALE GENOMIC DNA]</scope>
    <source>
        <strain evidence="3">T-177</strain>
    </source>
</reference>
<keyword evidence="3" id="KW-1185">Reference proteome</keyword>
<evidence type="ECO:0000313" key="3">
    <source>
        <dbReference type="Proteomes" id="UP001556367"/>
    </source>
</evidence>
<evidence type="ECO:0000313" key="2">
    <source>
        <dbReference type="EMBL" id="KAL0960847.1"/>
    </source>
</evidence>
<dbReference type="PANTHER" id="PTHR17630">
    <property type="entry name" value="DIENELACTONE HYDROLASE"/>
    <property type="match status" value="1"/>
</dbReference>
<dbReference type="Proteomes" id="UP001556367">
    <property type="component" value="Unassembled WGS sequence"/>
</dbReference>
<sequence>MSCPDCKRGTILEGDPKGVISDINGAYFTPAPGEATTKRAIIFLTDAFGLPLVNSKLLADMFAERLACDVWVPDLFDGVPIVGVNQLELPVRAGLKRSLWARISMILRLLPSIPAFYRSRPSVAFARLEAFIHKLQTEKHYDQLGAVGYCFGGSMAAMLAATDHIKSAVVAHPGSLTPQQINAIKVPVSWVCAEEDDSFNSAQRDQAEALLAGRKGKENSVEYEFETYKGTHAHGTLKCKYSNTRISAASYFTDTCHGFGARPDLSIPEIKAAHEKANVQIVNWFNKTLLA</sequence>